<comment type="caution">
    <text evidence="5">The sequence shown here is derived from an EMBL/GenBank/DDBJ whole genome shotgun (WGS) entry which is preliminary data.</text>
</comment>
<dbReference type="PANTHER" id="PTHR45339:SF1">
    <property type="entry name" value="HYBRID SIGNAL TRANSDUCTION HISTIDINE KINASE J"/>
    <property type="match status" value="1"/>
</dbReference>
<feature type="non-terminal residue" evidence="5">
    <location>
        <position position="88"/>
    </location>
</feature>
<evidence type="ECO:0000259" key="4">
    <source>
        <dbReference type="PROSITE" id="PS50110"/>
    </source>
</evidence>
<dbReference type="InterPro" id="IPR011006">
    <property type="entry name" value="CheY-like_superfamily"/>
</dbReference>
<dbReference type="PANTHER" id="PTHR45339">
    <property type="entry name" value="HYBRID SIGNAL TRANSDUCTION HISTIDINE KINASE J"/>
    <property type="match status" value="1"/>
</dbReference>
<feature type="non-terminal residue" evidence="5">
    <location>
        <position position="1"/>
    </location>
</feature>
<reference evidence="5 6" key="1">
    <citation type="submission" date="2019-10" db="EMBL/GenBank/DDBJ databases">
        <title>Evaluation of single-gene subtyping targets for Pseudomonas.</title>
        <authorList>
            <person name="Reichler S.J."/>
            <person name="Orsi R.H."/>
            <person name="Wiedmann M."/>
            <person name="Martin N.H."/>
            <person name="Murphy S.I."/>
        </authorList>
    </citation>
    <scope>NUCLEOTIDE SEQUENCE [LARGE SCALE GENOMIC DNA]</scope>
    <source>
        <strain evidence="5 6">FSL R10-1876</strain>
    </source>
</reference>
<dbReference type="Gene3D" id="3.40.50.2300">
    <property type="match status" value="1"/>
</dbReference>
<accession>A0A6I1X5H6</accession>
<evidence type="ECO:0000256" key="2">
    <source>
        <dbReference type="ARBA" id="ARBA00023012"/>
    </source>
</evidence>
<organism evidence="5 6">
    <name type="scientific">Pseudomonas helleri</name>
    <dbReference type="NCBI Taxonomy" id="1608996"/>
    <lineage>
        <taxon>Bacteria</taxon>
        <taxon>Pseudomonadati</taxon>
        <taxon>Pseudomonadota</taxon>
        <taxon>Gammaproteobacteria</taxon>
        <taxon>Pseudomonadales</taxon>
        <taxon>Pseudomonadaceae</taxon>
        <taxon>Pseudomonas</taxon>
    </lineage>
</organism>
<feature type="domain" description="Response regulatory" evidence="4">
    <location>
        <begin position="37"/>
        <end position="88"/>
    </location>
</feature>
<dbReference type="Pfam" id="PF00072">
    <property type="entry name" value="Response_reg"/>
    <property type="match status" value="1"/>
</dbReference>
<dbReference type="SUPFAM" id="SSF52172">
    <property type="entry name" value="CheY-like"/>
    <property type="match status" value="1"/>
</dbReference>
<evidence type="ECO:0000313" key="6">
    <source>
        <dbReference type="Proteomes" id="UP000466863"/>
    </source>
</evidence>
<proteinExistence type="predicted"/>
<dbReference type="RefSeq" id="WP_153357951.1">
    <property type="nucleotide sequence ID" value="NZ_WIVV01000504.1"/>
</dbReference>
<name>A0A6I1X5H6_9PSED</name>
<evidence type="ECO:0000256" key="1">
    <source>
        <dbReference type="ARBA" id="ARBA00022553"/>
    </source>
</evidence>
<dbReference type="Proteomes" id="UP000466863">
    <property type="component" value="Unassembled WGS sequence"/>
</dbReference>
<gene>
    <name evidence="5" type="ORF">GHO28_28130</name>
</gene>
<dbReference type="InterPro" id="IPR001789">
    <property type="entry name" value="Sig_transdc_resp-reg_receiver"/>
</dbReference>
<dbReference type="PROSITE" id="PS50110">
    <property type="entry name" value="RESPONSE_REGULATORY"/>
    <property type="match status" value="1"/>
</dbReference>
<dbReference type="CDD" id="cd17546">
    <property type="entry name" value="REC_hyHK_CKI1_RcsC-like"/>
    <property type="match status" value="1"/>
</dbReference>
<evidence type="ECO:0000256" key="3">
    <source>
        <dbReference type="PROSITE-ProRule" id="PRU00169"/>
    </source>
</evidence>
<sequence>NAYDIRAIAKTLMQVAQGSTCELPAYIAEPVSDMDLSVLVAEDNPVNREILKEQLEALGVRVTLAQDGEEALLRWKEASFDLVITDVN</sequence>
<dbReference type="AlphaFoldDB" id="A0A6I1X5H6"/>
<protein>
    <submittedName>
        <fullName evidence="5">Response regulator</fullName>
    </submittedName>
</protein>
<keyword evidence="1 3" id="KW-0597">Phosphoprotein</keyword>
<dbReference type="EMBL" id="WIVV01000504">
    <property type="protein sequence ID" value="MQU46322.1"/>
    <property type="molecule type" value="Genomic_DNA"/>
</dbReference>
<feature type="modified residue" description="4-aspartylphosphate" evidence="3">
    <location>
        <position position="86"/>
    </location>
</feature>
<dbReference type="GO" id="GO:0000160">
    <property type="term" value="P:phosphorelay signal transduction system"/>
    <property type="evidence" value="ECO:0007669"/>
    <property type="project" value="UniProtKB-KW"/>
</dbReference>
<evidence type="ECO:0000313" key="5">
    <source>
        <dbReference type="EMBL" id="MQU46322.1"/>
    </source>
</evidence>
<keyword evidence="2" id="KW-0902">Two-component regulatory system</keyword>